<dbReference type="STRING" id="1332264.BW730_12935"/>
<dbReference type="Pfam" id="PF12728">
    <property type="entry name" value="HTH_17"/>
    <property type="match status" value="1"/>
</dbReference>
<organism evidence="2 3">
    <name type="scientific">Tessaracoccus aquimaris</name>
    <dbReference type="NCBI Taxonomy" id="1332264"/>
    <lineage>
        <taxon>Bacteria</taxon>
        <taxon>Bacillati</taxon>
        <taxon>Actinomycetota</taxon>
        <taxon>Actinomycetes</taxon>
        <taxon>Propionibacteriales</taxon>
        <taxon>Propionibacteriaceae</taxon>
        <taxon>Tessaracoccus</taxon>
    </lineage>
</organism>
<dbReference type="InterPro" id="IPR010093">
    <property type="entry name" value="SinI_DNA-bd"/>
</dbReference>
<dbReference type="InterPro" id="IPR009061">
    <property type="entry name" value="DNA-bd_dom_put_sf"/>
</dbReference>
<evidence type="ECO:0000313" key="3">
    <source>
        <dbReference type="Proteomes" id="UP000188145"/>
    </source>
</evidence>
<gene>
    <name evidence="2" type="ORF">BW730_12935</name>
</gene>
<accession>A0A1Q2CQ94</accession>
<name>A0A1Q2CQ94_9ACTN</name>
<reference evidence="3" key="1">
    <citation type="submission" date="2017-02" db="EMBL/GenBank/DDBJ databases">
        <title>Tessaracoccus aquaemaris sp. nov., isolated from the intestine of a Korean rockfish, Sebastes schlegelii, in a marine aquaculture pond.</title>
        <authorList>
            <person name="Tak E.J."/>
            <person name="Bae J.-W."/>
        </authorList>
    </citation>
    <scope>NUCLEOTIDE SEQUENCE [LARGE SCALE GENOMIC DNA]</scope>
    <source>
        <strain evidence="3">NSG39</strain>
    </source>
</reference>
<feature type="domain" description="Helix-turn-helix" evidence="1">
    <location>
        <begin position="73"/>
        <end position="122"/>
    </location>
</feature>
<protein>
    <recommendedName>
        <fullName evidence="1">Helix-turn-helix domain-containing protein</fullName>
    </recommendedName>
</protein>
<dbReference type="InterPro" id="IPR041657">
    <property type="entry name" value="HTH_17"/>
</dbReference>
<evidence type="ECO:0000313" key="2">
    <source>
        <dbReference type="EMBL" id="AQP48272.1"/>
    </source>
</evidence>
<dbReference type="KEGG" id="tes:BW730_12935"/>
<proteinExistence type="predicted"/>
<dbReference type="AlphaFoldDB" id="A0A1Q2CQ94"/>
<sequence>MKLDSRDRVLANDREQMLAAQVLDQLSGPDGALAVTRHEAVSPLPVEVGRLLQHVLDVVARGGTVTVGSVPEVLTTTTAAGFLGVSRPTLMRMVDNGELPSHKVGTHTRLKASDVYAALRARRARERAAYQELMDLEDGD</sequence>
<dbReference type="GO" id="GO:0003677">
    <property type="term" value="F:DNA binding"/>
    <property type="evidence" value="ECO:0007669"/>
    <property type="project" value="InterPro"/>
</dbReference>
<evidence type="ECO:0000259" key="1">
    <source>
        <dbReference type="Pfam" id="PF12728"/>
    </source>
</evidence>
<keyword evidence="3" id="KW-1185">Reference proteome</keyword>
<dbReference type="SUPFAM" id="SSF46955">
    <property type="entry name" value="Putative DNA-binding domain"/>
    <property type="match status" value="1"/>
</dbReference>
<dbReference type="NCBIfam" id="TIGR01764">
    <property type="entry name" value="excise"/>
    <property type="match status" value="1"/>
</dbReference>
<dbReference type="Proteomes" id="UP000188145">
    <property type="component" value="Chromosome"/>
</dbReference>
<dbReference type="EMBL" id="CP019606">
    <property type="protein sequence ID" value="AQP48272.1"/>
    <property type="molecule type" value="Genomic_DNA"/>
</dbReference>